<dbReference type="EMBL" id="JAUJFI010000027">
    <property type="protein sequence ID" value="MDQ2102642.1"/>
    <property type="molecule type" value="Genomic_DNA"/>
</dbReference>
<evidence type="ECO:0000256" key="1">
    <source>
        <dbReference type="ARBA" id="ARBA00010759"/>
    </source>
</evidence>
<dbReference type="Pfam" id="PF01327">
    <property type="entry name" value="Pep_deformylase"/>
    <property type="match status" value="1"/>
</dbReference>
<feature type="binding site" evidence="6">
    <location>
        <position position="140"/>
    </location>
    <ligand>
        <name>Fe cation</name>
        <dbReference type="ChEBI" id="CHEBI:24875"/>
    </ligand>
</feature>
<comment type="catalytic activity">
    <reaction evidence="6">
        <text>N-terminal N-formyl-L-methionyl-[peptide] + H2O = N-terminal L-methionyl-[peptide] + formate</text>
        <dbReference type="Rhea" id="RHEA:24420"/>
        <dbReference type="Rhea" id="RHEA-COMP:10639"/>
        <dbReference type="Rhea" id="RHEA-COMP:10640"/>
        <dbReference type="ChEBI" id="CHEBI:15377"/>
        <dbReference type="ChEBI" id="CHEBI:15740"/>
        <dbReference type="ChEBI" id="CHEBI:49298"/>
        <dbReference type="ChEBI" id="CHEBI:64731"/>
        <dbReference type="EC" id="3.5.1.88"/>
    </reaction>
</comment>
<organism evidence="7 8">
    <name type="scientific">Azospirillum isscasi</name>
    <dbReference type="NCBI Taxonomy" id="3053926"/>
    <lineage>
        <taxon>Bacteria</taxon>
        <taxon>Pseudomonadati</taxon>
        <taxon>Pseudomonadota</taxon>
        <taxon>Alphaproteobacteria</taxon>
        <taxon>Rhodospirillales</taxon>
        <taxon>Azospirillaceae</taxon>
        <taxon>Azospirillum</taxon>
    </lineage>
</organism>
<name>A0ABU0WEK1_9PROT</name>
<dbReference type="Gene3D" id="3.90.45.10">
    <property type="entry name" value="Peptide deformylase"/>
    <property type="match status" value="1"/>
</dbReference>
<comment type="function">
    <text evidence="6">Removes the formyl group from the N-terminal Met of newly synthesized proteins. Requires at least a dipeptide for an efficient rate of reaction. N-terminal L-methionine is a prerequisite for activity but the enzyme has broad specificity at other positions.</text>
</comment>
<dbReference type="PANTHER" id="PTHR10458:SF20">
    <property type="entry name" value="PEPTIDE DEFORMYLASE 1"/>
    <property type="match status" value="1"/>
</dbReference>
<accession>A0ABU0WEK1</accession>
<evidence type="ECO:0000256" key="4">
    <source>
        <dbReference type="ARBA" id="ARBA00022917"/>
    </source>
</evidence>
<evidence type="ECO:0000256" key="3">
    <source>
        <dbReference type="ARBA" id="ARBA00022801"/>
    </source>
</evidence>
<evidence type="ECO:0000256" key="6">
    <source>
        <dbReference type="HAMAP-Rule" id="MF_00163"/>
    </source>
</evidence>
<feature type="active site" evidence="6">
    <location>
        <position position="141"/>
    </location>
</feature>
<proteinExistence type="inferred from homology"/>
<keyword evidence="8" id="KW-1185">Reference proteome</keyword>
<keyword evidence="2 6" id="KW-0479">Metal-binding</keyword>
<evidence type="ECO:0000313" key="7">
    <source>
        <dbReference type="EMBL" id="MDQ2102642.1"/>
    </source>
</evidence>
<comment type="caution">
    <text evidence="7">The sequence shown here is derived from an EMBL/GenBank/DDBJ whole genome shotgun (WGS) entry which is preliminary data.</text>
</comment>
<dbReference type="PRINTS" id="PR01576">
    <property type="entry name" value="PDEFORMYLASE"/>
</dbReference>
<dbReference type="RefSeq" id="WP_306704944.1">
    <property type="nucleotide sequence ID" value="NZ_JAUJFI010000027.1"/>
</dbReference>
<evidence type="ECO:0000313" key="8">
    <source>
        <dbReference type="Proteomes" id="UP001227317"/>
    </source>
</evidence>
<gene>
    <name evidence="6 7" type="primary">def</name>
    <name evidence="7" type="ORF">QSG27_08070</name>
</gene>
<dbReference type="NCBIfam" id="TIGR00079">
    <property type="entry name" value="pept_deformyl"/>
    <property type="match status" value="1"/>
</dbReference>
<dbReference type="InterPro" id="IPR023635">
    <property type="entry name" value="Peptide_deformylase"/>
</dbReference>
<sequence>MALLKIARMGHPVLRKVAAPVPDPTAPDIRRLAADMIDTMLDAPGVGLAAPQVHESLRMIVFRVPGERSGSESVEPTVLVNPVIEPLGDAVLPGLEGCLSIPDLRGIVPRFARIRYRGVGLDGEPIEREASGFHARVIQHECDHLDGVLYIDRMTDLRYLAFTDEAHHVAEALVRLDSGREEGRD</sequence>
<protein>
    <recommendedName>
        <fullName evidence="6">Peptide deformylase</fullName>
        <shortName evidence="6">PDF</shortName>
        <ecNumber evidence="6">3.5.1.88</ecNumber>
    </recommendedName>
    <alternativeName>
        <fullName evidence="6">Polypeptide deformylase</fullName>
    </alternativeName>
</protein>
<dbReference type="HAMAP" id="MF_00163">
    <property type="entry name" value="Pep_deformylase"/>
    <property type="match status" value="1"/>
</dbReference>
<dbReference type="PIRSF" id="PIRSF004749">
    <property type="entry name" value="Pep_def"/>
    <property type="match status" value="1"/>
</dbReference>
<keyword evidence="4 6" id="KW-0648">Protein biosynthesis</keyword>
<keyword evidence="3 6" id="KW-0378">Hydrolase</keyword>
<feature type="binding site" evidence="6">
    <location>
        <position position="98"/>
    </location>
    <ligand>
        <name>Fe cation</name>
        <dbReference type="ChEBI" id="CHEBI:24875"/>
    </ligand>
</feature>
<dbReference type="CDD" id="cd00487">
    <property type="entry name" value="Pep_deformylase"/>
    <property type="match status" value="1"/>
</dbReference>
<comment type="similarity">
    <text evidence="1 6">Belongs to the polypeptide deformylase family.</text>
</comment>
<reference evidence="7 8" key="1">
    <citation type="submission" date="2023-06" db="EMBL/GenBank/DDBJ databases">
        <title>Azospirillum isscasensis sp.nov, a bacterium isolated from rhizosphere soil of rice.</title>
        <authorList>
            <person name="Wang H."/>
        </authorList>
    </citation>
    <scope>NUCLEOTIDE SEQUENCE [LARGE SCALE GENOMIC DNA]</scope>
    <source>
        <strain evidence="7 8">C340-1</strain>
    </source>
</reference>
<comment type="cofactor">
    <cofactor evidence="6">
        <name>Fe(2+)</name>
        <dbReference type="ChEBI" id="CHEBI:29033"/>
    </cofactor>
    <text evidence="6">Binds 1 Fe(2+) ion.</text>
</comment>
<dbReference type="SUPFAM" id="SSF56420">
    <property type="entry name" value="Peptide deformylase"/>
    <property type="match status" value="1"/>
</dbReference>
<evidence type="ECO:0000256" key="5">
    <source>
        <dbReference type="ARBA" id="ARBA00023004"/>
    </source>
</evidence>
<evidence type="ECO:0000256" key="2">
    <source>
        <dbReference type="ARBA" id="ARBA00022723"/>
    </source>
</evidence>
<dbReference type="Proteomes" id="UP001227317">
    <property type="component" value="Unassembled WGS sequence"/>
</dbReference>
<feature type="binding site" evidence="6">
    <location>
        <position position="144"/>
    </location>
    <ligand>
        <name>Fe cation</name>
        <dbReference type="ChEBI" id="CHEBI:24875"/>
    </ligand>
</feature>
<dbReference type="EC" id="3.5.1.88" evidence="6"/>
<dbReference type="NCBIfam" id="NF001159">
    <property type="entry name" value="PRK00150.1-3"/>
    <property type="match status" value="1"/>
</dbReference>
<dbReference type="PANTHER" id="PTHR10458">
    <property type="entry name" value="PEPTIDE DEFORMYLASE"/>
    <property type="match status" value="1"/>
</dbReference>
<dbReference type="GO" id="GO:0042586">
    <property type="term" value="F:peptide deformylase activity"/>
    <property type="evidence" value="ECO:0007669"/>
    <property type="project" value="UniProtKB-EC"/>
</dbReference>
<dbReference type="InterPro" id="IPR036821">
    <property type="entry name" value="Peptide_deformylase_sf"/>
</dbReference>
<keyword evidence="5 6" id="KW-0408">Iron</keyword>